<feature type="domain" description="HTH lysR-type" evidence="1">
    <location>
        <begin position="1"/>
        <end position="36"/>
    </location>
</feature>
<organism evidence="2">
    <name type="scientific">human gut metagenome</name>
    <dbReference type="NCBI Taxonomy" id="408170"/>
    <lineage>
        <taxon>unclassified sequences</taxon>
        <taxon>metagenomes</taxon>
        <taxon>organismal metagenomes</taxon>
    </lineage>
</organism>
<reference evidence="2" key="1">
    <citation type="journal article" date="2013" name="Environ. Microbiol.">
        <title>Microbiota from the distal guts of lean and obese adolescents exhibit partial functional redundancy besides clear differences in community structure.</title>
        <authorList>
            <person name="Ferrer M."/>
            <person name="Ruiz A."/>
            <person name="Lanza F."/>
            <person name="Haange S.B."/>
            <person name="Oberbach A."/>
            <person name="Till H."/>
            <person name="Bargiela R."/>
            <person name="Campoy C."/>
            <person name="Segura M.T."/>
            <person name="Richter M."/>
            <person name="von Bergen M."/>
            <person name="Seifert J."/>
            <person name="Suarez A."/>
        </authorList>
    </citation>
    <scope>NUCLEOTIDE SEQUENCE</scope>
</reference>
<accession>K1SBB9</accession>
<dbReference type="Gene3D" id="1.10.10.10">
    <property type="entry name" value="Winged helix-like DNA-binding domain superfamily/Winged helix DNA-binding domain"/>
    <property type="match status" value="1"/>
</dbReference>
<dbReference type="AlphaFoldDB" id="K1SBB9"/>
<comment type="caution">
    <text evidence="2">The sequence shown here is derived from an EMBL/GenBank/DDBJ whole genome shotgun (WGS) entry which is preliminary data.</text>
</comment>
<dbReference type="Pfam" id="PF00126">
    <property type="entry name" value="HTH_1"/>
    <property type="match status" value="1"/>
</dbReference>
<dbReference type="InterPro" id="IPR036390">
    <property type="entry name" value="WH_DNA-bd_sf"/>
</dbReference>
<feature type="non-terminal residue" evidence="2">
    <location>
        <position position="36"/>
    </location>
</feature>
<evidence type="ECO:0000259" key="1">
    <source>
        <dbReference type="PROSITE" id="PS50931"/>
    </source>
</evidence>
<dbReference type="InterPro" id="IPR000847">
    <property type="entry name" value="LysR_HTH_N"/>
</dbReference>
<gene>
    <name evidence="2" type="ORF">OBE_13816</name>
</gene>
<proteinExistence type="predicted"/>
<evidence type="ECO:0000313" key="2">
    <source>
        <dbReference type="EMBL" id="EKC51025.1"/>
    </source>
</evidence>
<dbReference type="GO" id="GO:0003700">
    <property type="term" value="F:DNA-binding transcription factor activity"/>
    <property type="evidence" value="ECO:0007669"/>
    <property type="project" value="InterPro"/>
</dbReference>
<dbReference type="PROSITE" id="PS50931">
    <property type="entry name" value="HTH_LYSR"/>
    <property type="match status" value="1"/>
</dbReference>
<dbReference type="EMBL" id="AJWZ01009539">
    <property type="protein sequence ID" value="EKC51025.1"/>
    <property type="molecule type" value="Genomic_DNA"/>
</dbReference>
<dbReference type="SUPFAM" id="SSF46785">
    <property type="entry name" value="Winged helix' DNA-binding domain"/>
    <property type="match status" value="1"/>
</dbReference>
<name>K1SBB9_9ZZZZ</name>
<sequence length="36" mass="3917">MTIIQLEYLLAVANCGSFSLAAEHCFVTQPSLSMQV</sequence>
<dbReference type="InterPro" id="IPR036388">
    <property type="entry name" value="WH-like_DNA-bd_sf"/>
</dbReference>
<protein>
    <submittedName>
        <fullName evidence="2">Protein containing Bacterial regulatory protein, LysR domain protein</fullName>
    </submittedName>
</protein>